<keyword evidence="5 7" id="KW-1133">Transmembrane helix</keyword>
<dbReference type="EMBL" id="AP022822">
    <property type="protein sequence ID" value="BCA85919.1"/>
    <property type="molecule type" value="Genomic_DNA"/>
</dbReference>
<dbReference type="AlphaFoldDB" id="A0A679ICK6"/>
<dbReference type="Pfam" id="PF07690">
    <property type="entry name" value="MFS_1"/>
    <property type="match status" value="1"/>
</dbReference>
<feature type="transmembrane region" description="Helical" evidence="7">
    <location>
        <begin position="332"/>
        <end position="356"/>
    </location>
</feature>
<feature type="transmembrane region" description="Helical" evidence="7">
    <location>
        <begin position="276"/>
        <end position="294"/>
    </location>
</feature>
<feature type="transmembrane region" description="Helical" evidence="7">
    <location>
        <begin position="136"/>
        <end position="156"/>
    </location>
</feature>
<evidence type="ECO:0000256" key="3">
    <source>
        <dbReference type="ARBA" id="ARBA00022475"/>
    </source>
</evidence>
<keyword evidence="4 7" id="KW-0812">Transmembrane</keyword>
<evidence type="ECO:0000256" key="4">
    <source>
        <dbReference type="ARBA" id="ARBA00022692"/>
    </source>
</evidence>
<dbReference type="PANTHER" id="PTHR43124">
    <property type="entry name" value="PURINE EFFLUX PUMP PBUE"/>
    <property type="match status" value="1"/>
</dbReference>
<comment type="subcellular location">
    <subcellularLocation>
        <location evidence="1">Cell membrane</location>
        <topology evidence="1">Multi-pass membrane protein</topology>
    </subcellularLocation>
</comment>
<dbReference type="InterPro" id="IPR036259">
    <property type="entry name" value="MFS_trans_sf"/>
</dbReference>
<feature type="transmembrane region" description="Helical" evidence="7">
    <location>
        <begin position="300"/>
        <end position="320"/>
    </location>
</feature>
<dbReference type="GO" id="GO:0005886">
    <property type="term" value="C:plasma membrane"/>
    <property type="evidence" value="ECO:0007669"/>
    <property type="project" value="UniProtKB-SubCell"/>
</dbReference>
<feature type="transmembrane region" description="Helical" evidence="7">
    <location>
        <begin position="248"/>
        <end position="267"/>
    </location>
</feature>
<dbReference type="PROSITE" id="PS50850">
    <property type="entry name" value="MFS"/>
    <property type="match status" value="1"/>
</dbReference>
<feature type="transmembrane region" description="Helical" evidence="7">
    <location>
        <begin position="368"/>
        <end position="389"/>
    </location>
</feature>
<reference evidence="9 10" key="1">
    <citation type="submission" date="2020-02" db="EMBL/GenBank/DDBJ databases">
        <title>Characterization of vanA genotype vancomycin-resistant Enterococcus saigonensis VE80.</title>
        <authorList>
            <person name="Harada T."/>
            <person name="Motooka D."/>
            <person name="Nakamura S."/>
            <person name="Yamamoto Y."/>
            <person name="Kawahara R."/>
            <person name="Kawatsu K."/>
        </authorList>
    </citation>
    <scope>NUCLEOTIDE SEQUENCE [LARGE SCALE GENOMIC DNA]</scope>
    <source>
        <strain evidence="9 10">VE80</strain>
    </source>
</reference>
<evidence type="ECO:0000259" key="8">
    <source>
        <dbReference type="PROSITE" id="PS50850"/>
    </source>
</evidence>
<dbReference type="InterPro" id="IPR020846">
    <property type="entry name" value="MFS_dom"/>
</dbReference>
<evidence type="ECO:0000256" key="6">
    <source>
        <dbReference type="ARBA" id="ARBA00023136"/>
    </source>
</evidence>
<dbReference type="SUPFAM" id="SSF103473">
    <property type="entry name" value="MFS general substrate transporter"/>
    <property type="match status" value="1"/>
</dbReference>
<feature type="transmembrane region" description="Helical" evidence="7">
    <location>
        <begin position="9"/>
        <end position="28"/>
    </location>
</feature>
<keyword evidence="6 7" id="KW-0472">Membrane</keyword>
<sequence length="404" mass="43443">MSKETLKKVSILAISFIVVSVGAIGGNIPEIAKSFPDVPMTMIENLVTIPALFIIPSVLLSNTIAKHLGYKNTVLLGLALVFFAGVAPALIESFPVIFIARCIFGFGIGMFNSLIVGFISYFYSGNERAKLIGFQSAFEGIGGMSITFLVGQLLRFGWQASFWVYALALPMLLLFALFVPDVSYDERINRNKKGVSGQKINENQNNTSLLGVIGYIALLFVGVNIYMSTNVKATALMSTLGYGDATDGSTIISVVGIGAMSAGFLFGKTLNLLKKYIVPVSFSFMGLALLIMGLSNSVLVTALGAILCGFSFRTFIPYLFNKVNSSPSINPGLATSLLLVGFNLGSAFSPYGIAIIERLNIFGSIRGVFYTEAIILFAFAIVGLVFISISSMKDRELNILNNEE</sequence>
<dbReference type="InterPro" id="IPR011701">
    <property type="entry name" value="MFS"/>
</dbReference>
<gene>
    <name evidence="9" type="ORF">EsVE80_14420</name>
</gene>
<evidence type="ECO:0000313" key="9">
    <source>
        <dbReference type="EMBL" id="BCA85919.1"/>
    </source>
</evidence>
<keyword evidence="2" id="KW-0813">Transport</keyword>
<feature type="domain" description="Major facilitator superfamily (MFS) profile" evidence="8">
    <location>
        <begin position="6"/>
        <end position="391"/>
    </location>
</feature>
<dbReference type="RefSeq" id="WP_173103135.1">
    <property type="nucleotide sequence ID" value="NZ_AP022822.1"/>
</dbReference>
<dbReference type="PANTHER" id="PTHR43124:SF3">
    <property type="entry name" value="CHLORAMPHENICOL EFFLUX PUMP RV0191"/>
    <property type="match status" value="1"/>
</dbReference>
<evidence type="ECO:0000256" key="1">
    <source>
        <dbReference type="ARBA" id="ARBA00004651"/>
    </source>
</evidence>
<protein>
    <submittedName>
        <fullName evidence="9">MFS transporter</fullName>
    </submittedName>
</protein>
<feature type="transmembrane region" description="Helical" evidence="7">
    <location>
        <begin position="97"/>
        <end position="124"/>
    </location>
</feature>
<keyword evidence="10" id="KW-1185">Reference proteome</keyword>
<organism evidence="9 10">
    <name type="scientific">Enterococcus saigonensis</name>
    <dbReference type="NCBI Taxonomy" id="1805431"/>
    <lineage>
        <taxon>Bacteria</taxon>
        <taxon>Bacillati</taxon>
        <taxon>Bacillota</taxon>
        <taxon>Bacilli</taxon>
        <taxon>Lactobacillales</taxon>
        <taxon>Enterococcaceae</taxon>
        <taxon>Enterococcus</taxon>
    </lineage>
</organism>
<accession>A0A679ICK6</accession>
<feature type="transmembrane region" description="Helical" evidence="7">
    <location>
        <begin position="209"/>
        <end position="228"/>
    </location>
</feature>
<dbReference type="Gene3D" id="1.20.1250.20">
    <property type="entry name" value="MFS general substrate transporter like domains"/>
    <property type="match status" value="1"/>
</dbReference>
<dbReference type="InterPro" id="IPR050189">
    <property type="entry name" value="MFS_Efflux_Transporters"/>
</dbReference>
<evidence type="ECO:0000256" key="7">
    <source>
        <dbReference type="SAM" id="Phobius"/>
    </source>
</evidence>
<name>A0A679ICK6_9ENTE</name>
<evidence type="ECO:0000256" key="2">
    <source>
        <dbReference type="ARBA" id="ARBA00022448"/>
    </source>
</evidence>
<feature type="transmembrane region" description="Helical" evidence="7">
    <location>
        <begin position="40"/>
        <end position="61"/>
    </location>
</feature>
<feature type="transmembrane region" description="Helical" evidence="7">
    <location>
        <begin position="162"/>
        <end position="184"/>
    </location>
</feature>
<evidence type="ECO:0000313" key="10">
    <source>
        <dbReference type="Proteomes" id="UP000502998"/>
    </source>
</evidence>
<dbReference type="Proteomes" id="UP000502998">
    <property type="component" value="Chromosome"/>
</dbReference>
<dbReference type="KEGG" id="esg:EsVE80_14420"/>
<dbReference type="GO" id="GO:0022857">
    <property type="term" value="F:transmembrane transporter activity"/>
    <property type="evidence" value="ECO:0007669"/>
    <property type="project" value="InterPro"/>
</dbReference>
<proteinExistence type="predicted"/>
<feature type="transmembrane region" description="Helical" evidence="7">
    <location>
        <begin position="73"/>
        <end position="91"/>
    </location>
</feature>
<keyword evidence="3" id="KW-1003">Cell membrane</keyword>
<evidence type="ECO:0000256" key="5">
    <source>
        <dbReference type="ARBA" id="ARBA00022989"/>
    </source>
</evidence>